<dbReference type="PANTHER" id="PTHR37305:SF1">
    <property type="entry name" value="MEMBRANE PROTEIN"/>
    <property type="match status" value="1"/>
</dbReference>
<dbReference type="EMBL" id="MRVI01000001">
    <property type="protein sequence ID" value="OOC63274.1"/>
    <property type="molecule type" value="Genomic_DNA"/>
</dbReference>
<feature type="transmembrane region" description="Helical" evidence="1">
    <location>
        <begin position="61"/>
        <end position="82"/>
    </location>
</feature>
<dbReference type="RefSeq" id="WP_077568009.1">
    <property type="nucleotide sequence ID" value="NZ_CP016809.1"/>
</dbReference>
<dbReference type="PANTHER" id="PTHR37305">
    <property type="entry name" value="INTEGRAL MEMBRANE PROTEIN-RELATED"/>
    <property type="match status" value="1"/>
</dbReference>
<keyword evidence="4" id="KW-1185">Reference proteome</keyword>
<proteinExistence type="predicted"/>
<reference evidence="2" key="1">
    <citation type="submission" date="2016-08" db="EMBL/GenBank/DDBJ databases">
        <title>Complete Genome Seqeunce of Paenibacillus sp. nov. IHBB 9852 from high altitute lake of Indian trans-Himalayas.</title>
        <authorList>
            <person name="Kiran S."/>
            <person name="Swarnkar M.K."/>
            <person name="Rana A."/>
            <person name="Tewari R."/>
            <person name="Gulati A."/>
        </authorList>
    </citation>
    <scope>NUCLEOTIDE SEQUENCE [LARGE SCALE GENOMIC DNA]</scope>
    <source>
        <strain evidence="2">IHBB 9852</strain>
    </source>
</reference>
<feature type="transmembrane region" description="Helical" evidence="1">
    <location>
        <begin position="20"/>
        <end position="41"/>
    </location>
</feature>
<keyword evidence="1" id="KW-0472">Membrane</keyword>
<reference evidence="3 4" key="2">
    <citation type="submission" date="2016-12" db="EMBL/GenBank/DDBJ databases">
        <title>Genome sequencing and description of Paenibacillus sp. nov. from high altitude lake in the Indian Trans- Himalayas.</title>
        <authorList>
            <person name="Kiran S."/>
            <person name="Swarnkar M.K."/>
            <person name="Rana A."/>
            <person name="Tewari R."/>
            <person name="Gulati A."/>
        </authorList>
    </citation>
    <scope>NUCLEOTIDE SEQUENCE [LARGE SCALE GENOMIC DNA]</scope>
    <source>
        <strain evidence="3 4">IHBB 9951</strain>
    </source>
</reference>
<keyword evidence="1" id="KW-1133">Transmembrane helix</keyword>
<sequence length="258" mass="28164">MWSSFPRLVANENMKIYFRVRTWIMLAILVFFSAAMPAMLYVTGAAMDAWTVFTWTESFTLYLSAIFTVVIAADIVAGEFATGTIKLLLIRPLRRGKILMSKWVAVLLFILLCAVLTALVGIALAQLFFAGASSMGSGSGASSISSSLLLLLTDTIQLVMIALVAFMLSTVFRSGSLAIGISLLVLFTKDLFGFMLNPDKYAWAKYILFLHIDLSGYIQSPIGPGGVSLSFSIFILAAYSLVFLLVAWWAFAKRDVAA</sequence>
<feature type="transmembrane region" description="Helical" evidence="1">
    <location>
        <begin position="175"/>
        <end position="196"/>
    </location>
</feature>
<dbReference type="Proteomes" id="UP000189059">
    <property type="component" value="Unassembled WGS sequence"/>
</dbReference>
<evidence type="ECO:0000313" key="2">
    <source>
        <dbReference type="EMBL" id="ANY74555.1"/>
    </source>
</evidence>
<dbReference type="KEGG" id="pib:BBD41_19365"/>
<protein>
    <submittedName>
        <fullName evidence="2">ABC transporter permease</fullName>
    </submittedName>
</protein>
<dbReference type="AlphaFoldDB" id="A0A1B2E3K5"/>
<evidence type="ECO:0000313" key="4">
    <source>
        <dbReference type="Proteomes" id="UP000189059"/>
    </source>
</evidence>
<organism evidence="2">
    <name type="scientific">Paenibacillus ihbetae</name>
    <dbReference type="NCBI Taxonomy" id="1870820"/>
    <lineage>
        <taxon>Bacteria</taxon>
        <taxon>Bacillati</taxon>
        <taxon>Bacillota</taxon>
        <taxon>Bacilli</taxon>
        <taxon>Bacillales</taxon>
        <taxon>Paenibacillaceae</taxon>
        <taxon>Paenibacillus</taxon>
    </lineage>
</organism>
<feature type="transmembrane region" description="Helical" evidence="1">
    <location>
        <begin position="103"/>
        <end position="128"/>
    </location>
</feature>
<evidence type="ECO:0000313" key="3">
    <source>
        <dbReference type="EMBL" id="OOC63274.1"/>
    </source>
</evidence>
<dbReference type="Pfam" id="PF12730">
    <property type="entry name" value="ABC2_membrane_4"/>
    <property type="match status" value="1"/>
</dbReference>
<evidence type="ECO:0000256" key="1">
    <source>
        <dbReference type="SAM" id="Phobius"/>
    </source>
</evidence>
<name>A0A1B2E3K5_9BACL</name>
<gene>
    <name evidence="3" type="ORF">BBD40_16250</name>
    <name evidence="2" type="ORF">BBD41_19365</name>
</gene>
<feature type="transmembrane region" description="Helical" evidence="1">
    <location>
        <begin position="148"/>
        <end position="168"/>
    </location>
</feature>
<dbReference type="EMBL" id="CP016809">
    <property type="protein sequence ID" value="ANY74555.1"/>
    <property type="molecule type" value="Genomic_DNA"/>
</dbReference>
<keyword evidence="1" id="KW-0812">Transmembrane</keyword>
<feature type="transmembrane region" description="Helical" evidence="1">
    <location>
        <begin position="229"/>
        <end position="251"/>
    </location>
</feature>
<accession>A0A1B2E3K5</accession>
<dbReference type="OrthoDB" id="8613028at2"/>